<dbReference type="Gene3D" id="3.90.1150.10">
    <property type="entry name" value="Aspartate Aminotransferase, domain 1"/>
    <property type="match status" value="1"/>
</dbReference>
<evidence type="ECO:0000256" key="1">
    <source>
        <dbReference type="ARBA" id="ARBA00012134"/>
    </source>
</evidence>
<dbReference type="CDD" id="cd00613">
    <property type="entry name" value="GDC-P"/>
    <property type="match status" value="1"/>
</dbReference>
<dbReference type="InterPro" id="IPR015422">
    <property type="entry name" value="PyrdxlP-dep_Trfase_small"/>
</dbReference>
<dbReference type="GO" id="GO:0019464">
    <property type="term" value="P:glycine decarboxylation via glycine cleavage system"/>
    <property type="evidence" value="ECO:0007669"/>
    <property type="project" value="TreeGrafter"/>
</dbReference>
<dbReference type="InterPro" id="IPR049315">
    <property type="entry name" value="GDC-P_N"/>
</dbReference>
<dbReference type="PANTHER" id="PTHR11773:SF1">
    <property type="entry name" value="GLYCINE DEHYDROGENASE (DECARBOXYLATING), MITOCHONDRIAL"/>
    <property type="match status" value="1"/>
</dbReference>
<dbReference type="FunFam" id="3.40.640.10:FF:000005">
    <property type="entry name" value="Glycine dehydrogenase (decarboxylating), mitochondrial"/>
    <property type="match status" value="1"/>
</dbReference>
<proteinExistence type="predicted"/>
<dbReference type="InterPro" id="IPR015424">
    <property type="entry name" value="PyrdxlP-dep_Trfase"/>
</dbReference>
<dbReference type="PANTHER" id="PTHR11773">
    <property type="entry name" value="GLYCINE DEHYDROGENASE, DECARBOXYLATING"/>
    <property type="match status" value="1"/>
</dbReference>
<dbReference type="GO" id="GO:0030170">
    <property type="term" value="F:pyridoxal phosphate binding"/>
    <property type="evidence" value="ECO:0007669"/>
    <property type="project" value="TreeGrafter"/>
</dbReference>
<feature type="domain" description="Glycine cleavage system P-protein N-terminal" evidence="5">
    <location>
        <begin position="286"/>
        <end position="688"/>
    </location>
</feature>
<name>A0A8H3DB36_9AGAM</name>
<dbReference type="Proteomes" id="UP000663831">
    <property type="component" value="Unassembled WGS sequence"/>
</dbReference>
<evidence type="ECO:0000256" key="4">
    <source>
        <dbReference type="ARBA" id="ARBA00082072"/>
    </source>
</evidence>
<dbReference type="GO" id="GO:0016594">
    <property type="term" value="F:glycine binding"/>
    <property type="evidence" value="ECO:0007669"/>
    <property type="project" value="TreeGrafter"/>
</dbReference>
<dbReference type="SUPFAM" id="SSF53383">
    <property type="entry name" value="PLP-dependent transferases"/>
    <property type="match status" value="1"/>
</dbReference>
<dbReference type="InterPro" id="IPR020581">
    <property type="entry name" value="GDC_P"/>
</dbReference>
<dbReference type="AlphaFoldDB" id="A0A8H3DB36"/>
<evidence type="ECO:0000256" key="3">
    <source>
        <dbReference type="ARBA" id="ARBA00049026"/>
    </source>
</evidence>
<gene>
    <name evidence="6" type="ORF">RDB_LOCUS141892</name>
</gene>
<protein>
    <recommendedName>
        <fullName evidence="1">glycine dehydrogenase (aminomethyl-transferring)</fullName>
        <ecNumber evidence="1">1.4.4.2</ecNumber>
    </recommendedName>
    <alternativeName>
        <fullName evidence="4">Glycine cleavage system P protein</fullName>
    </alternativeName>
</protein>
<dbReference type="GO" id="GO:0004375">
    <property type="term" value="F:glycine dehydrogenase (decarboxylating) activity"/>
    <property type="evidence" value="ECO:0007669"/>
    <property type="project" value="UniProtKB-EC"/>
</dbReference>
<reference evidence="6" key="1">
    <citation type="submission" date="2021-01" db="EMBL/GenBank/DDBJ databases">
        <authorList>
            <person name="Kaushik A."/>
        </authorList>
    </citation>
    <scope>NUCLEOTIDE SEQUENCE</scope>
    <source>
        <strain evidence="6">AG3-1AP</strain>
    </source>
</reference>
<dbReference type="EC" id="1.4.4.2" evidence="1"/>
<dbReference type="InterPro" id="IPR015421">
    <property type="entry name" value="PyrdxlP-dep_Trfase_major"/>
</dbReference>
<evidence type="ECO:0000313" key="7">
    <source>
        <dbReference type="Proteomes" id="UP000663831"/>
    </source>
</evidence>
<keyword evidence="2" id="KW-0560">Oxidoreductase</keyword>
<dbReference type="EMBL" id="CAJMWV010006169">
    <property type="protein sequence ID" value="CAE6519265.1"/>
    <property type="molecule type" value="Genomic_DNA"/>
</dbReference>
<evidence type="ECO:0000259" key="5">
    <source>
        <dbReference type="Pfam" id="PF02347"/>
    </source>
</evidence>
<sequence length="719" mass="78755">MTRAVPDFVNHYLDHHCSQWPPSLRLPFSGALALFIHLPGSRPGRSALTDSLNAKVFSPPKSIRGKQPRNTQLVTICLAPPTDPEVLHAFADNQRSSAPGYLSSPQVLDSPIRRTRHSARNSVILGINLSVGFEEGTVCLSLWDLLRRWVGFVCWPGTRRWHFEPDFMDVLQDSADMTLCRRTSAAETGGKRVGPRYKISIHSSVFFIIHNHHGDTWTMSTMHSTMMVSRTVPRVRLSTRFLPRLALRTTALSLRHVPIGPSTRLFSTPANLTGRPFPPLDTYPARHIGPNPVEAKQMLSALGYDSMDAFVRDSVPDSIRVSAQAVSEHSIPALSESELLQRAEEIAHMNEKKRSFIGMGYWNAVVPQVVLRNILENPSWYTPYTPYQPEVAQGRLESLINFQTMASSLTGLPISNASLLDEGTAAAEAMVMAFAHHGQKRKTFVVDQGVSPQSLAVIRTRAGGFGIRLVVGDAADLVGSGETRQIGNESVKLSDLAGVLVQYPDVNGSITDYSSLVKHIKEASSGPAPLLACATDLLALAVLTPPGELGFDIALGSSARFGVPVGYGGPHAAFFSVADALKRKIPGRLVGRSKDVNGRPAYRLALQTREQHIRREKATSNICTSQALLANTAAMYAVWHGPEGVRAIAERVLGMCAVLEGVVKTIDGMKIQNTAGHFFDTVDFQLMHHQLMRHSLSDSYVTKRSFWAAQPCTTSMRDL</sequence>
<dbReference type="GO" id="GO:0005960">
    <property type="term" value="C:glycine cleavage complex"/>
    <property type="evidence" value="ECO:0007669"/>
    <property type="project" value="TreeGrafter"/>
</dbReference>
<comment type="caution">
    <text evidence="6">The sequence shown here is derived from an EMBL/GenBank/DDBJ whole genome shotgun (WGS) entry which is preliminary data.</text>
</comment>
<dbReference type="Pfam" id="PF02347">
    <property type="entry name" value="GDC-P"/>
    <property type="match status" value="1"/>
</dbReference>
<dbReference type="Gene3D" id="3.40.640.10">
    <property type="entry name" value="Type I PLP-dependent aspartate aminotransferase-like (Major domain)"/>
    <property type="match status" value="1"/>
</dbReference>
<dbReference type="GO" id="GO:0005739">
    <property type="term" value="C:mitochondrion"/>
    <property type="evidence" value="ECO:0007669"/>
    <property type="project" value="TreeGrafter"/>
</dbReference>
<evidence type="ECO:0000256" key="2">
    <source>
        <dbReference type="ARBA" id="ARBA00023002"/>
    </source>
</evidence>
<organism evidence="6 7">
    <name type="scientific">Rhizoctonia solani</name>
    <dbReference type="NCBI Taxonomy" id="456999"/>
    <lineage>
        <taxon>Eukaryota</taxon>
        <taxon>Fungi</taxon>
        <taxon>Dikarya</taxon>
        <taxon>Basidiomycota</taxon>
        <taxon>Agaricomycotina</taxon>
        <taxon>Agaricomycetes</taxon>
        <taxon>Cantharellales</taxon>
        <taxon>Ceratobasidiaceae</taxon>
        <taxon>Rhizoctonia</taxon>
    </lineage>
</organism>
<accession>A0A8H3DB36</accession>
<comment type="catalytic activity">
    <reaction evidence="3">
        <text>N(6)-[(R)-lipoyl]-L-lysyl-[glycine-cleavage complex H protein] + glycine + H(+) = N(6)-[(R)-S(8)-aminomethyldihydrolipoyl]-L-lysyl-[glycine-cleavage complex H protein] + CO2</text>
        <dbReference type="Rhea" id="RHEA:24304"/>
        <dbReference type="Rhea" id="RHEA-COMP:10494"/>
        <dbReference type="Rhea" id="RHEA-COMP:10495"/>
        <dbReference type="ChEBI" id="CHEBI:15378"/>
        <dbReference type="ChEBI" id="CHEBI:16526"/>
        <dbReference type="ChEBI" id="CHEBI:57305"/>
        <dbReference type="ChEBI" id="CHEBI:83099"/>
        <dbReference type="ChEBI" id="CHEBI:83143"/>
        <dbReference type="EC" id="1.4.4.2"/>
    </reaction>
</comment>
<evidence type="ECO:0000313" key="6">
    <source>
        <dbReference type="EMBL" id="CAE6519265.1"/>
    </source>
</evidence>